<dbReference type="Pfam" id="PF13560">
    <property type="entry name" value="HTH_31"/>
    <property type="match status" value="1"/>
</dbReference>
<proteinExistence type="predicted"/>
<sequence>MVRTIESASPALCRLHLSTELRRLREESRLTAGEVARRFHWAASKMTRLETGSDGVVKPSDVMLLCRLYEADAETAARLESYAVVTKTKKDWWQSPEYRSVISPGFQAYLALEASAAQLHSYQSEYVPGLLQTEEYSRAVHRLGPADLSADQVERLTAVRMTRSEVLCREGAPKLTAILNEAVLRRTVGGREVMRAQLDHIASLAAGQPHIRVLVVPFSAGAHAGMSGPFVVIRFRQPGMRPIVYLENLAGSGITRRPDDVEKYGDAFSDLLSSALDQQQSLRLIKEAGNVL</sequence>
<dbReference type="InterPro" id="IPR001387">
    <property type="entry name" value="Cro/C1-type_HTH"/>
</dbReference>
<dbReference type="InterPro" id="IPR043917">
    <property type="entry name" value="DUF5753"/>
</dbReference>
<dbReference type="CDD" id="cd00093">
    <property type="entry name" value="HTH_XRE"/>
    <property type="match status" value="1"/>
</dbReference>
<dbReference type="EMBL" id="KF954512">
    <property type="protein sequence ID" value="AJD77038.1"/>
    <property type="molecule type" value="Genomic_DNA"/>
</dbReference>
<dbReference type="InterPro" id="IPR010982">
    <property type="entry name" value="Lambda_DNA-bd_dom_sf"/>
</dbReference>
<name>A0A0B4ZT62_9ACTN</name>
<evidence type="ECO:0000259" key="1">
    <source>
        <dbReference type="PROSITE" id="PS50943"/>
    </source>
</evidence>
<dbReference type="GO" id="GO:0003677">
    <property type="term" value="F:DNA binding"/>
    <property type="evidence" value="ECO:0007669"/>
    <property type="project" value="InterPro"/>
</dbReference>
<dbReference type="PROSITE" id="PS50943">
    <property type="entry name" value="HTH_CROC1"/>
    <property type="match status" value="1"/>
</dbReference>
<organism evidence="2">
    <name type="scientific">Streptomyces sp. ZJ306</name>
    <dbReference type="NCBI Taxonomy" id="1469403"/>
    <lineage>
        <taxon>Bacteria</taxon>
        <taxon>Bacillati</taxon>
        <taxon>Actinomycetota</taxon>
        <taxon>Actinomycetes</taxon>
        <taxon>Kitasatosporales</taxon>
        <taxon>Streptomycetaceae</taxon>
        <taxon>Streptomyces</taxon>
    </lineage>
</organism>
<reference evidence="2" key="1">
    <citation type="journal article" date="2014" name="Angew. Chem. Int. Ed. Engl.">
        <title>Mechanistic insights into polycycle formation by reductive cyclization in ikarugamycin biosynthesis.</title>
        <authorList>
            <person name="Zhang G."/>
            <person name="Zhang W."/>
            <person name="Zhang Q."/>
            <person name="Shi T."/>
            <person name="Ma L."/>
            <person name="Zhu Y."/>
            <person name="Li S."/>
            <person name="Zhang H."/>
            <person name="Zhao Y.L."/>
            <person name="Shi R."/>
            <person name="Zhang C."/>
        </authorList>
    </citation>
    <scope>NUCLEOTIDE SEQUENCE</scope>
    <source>
        <strain evidence="2">Streptomyces sp. ZJ306</strain>
    </source>
</reference>
<dbReference type="Pfam" id="PF19054">
    <property type="entry name" value="DUF5753"/>
    <property type="match status" value="1"/>
</dbReference>
<dbReference type="AlphaFoldDB" id="A0A0B4ZT62"/>
<protein>
    <submittedName>
        <fullName evidence="2">Helix-turn-helix domain-containing protein</fullName>
    </submittedName>
</protein>
<evidence type="ECO:0000313" key="2">
    <source>
        <dbReference type="EMBL" id="AJD77038.1"/>
    </source>
</evidence>
<accession>A0A0B4ZT62</accession>
<feature type="domain" description="HTH cro/C1-type" evidence="1">
    <location>
        <begin position="21"/>
        <end position="76"/>
    </location>
</feature>
<dbReference type="SUPFAM" id="SSF47413">
    <property type="entry name" value="lambda repressor-like DNA-binding domains"/>
    <property type="match status" value="1"/>
</dbReference>